<dbReference type="SUPFAM" id="SSF52540">
    <property type="entry name" value="P-loop containing nucleoside triphosphate hydrolases"/>
    <property type="match status" value="1"/>
</dbReference>
<dbReference type="Gene3D" id="3.40.50.300">
    <property type="entry name" value="P-loop containing nucleotide triphosphate hydrolases"/>
    <property type="match status" value="1"/>
</dbReference>
<dbReference type="RefSeq" id="WP_106243970.1">
    <property type="nucleotide sequence ID" value="NZ_PVZC01000003.1"/>
</dbReference>
<name>A0A2T0Q6M1_9ACTN</name>
<accession>A0A2T0Q6M1</accession>
<sequence length="362" mass="36944">MPSAPAARVRPLLVTEDPRLLDDLLRLAAAADVELSVAAAPGDVRAQWAAAPLVLVGADLAPRLIADELPRRGEVLLVATDDSRPEVWRQAVALGARDVVALPRGEPLLVDRLADAAEPRSRCGAVIGVVGGRGGAGASVLSAALALAAARRDRSATLVDLDPLGSGGDLLLGWENAAGSRWGELVRTRGRLSGAALRAALPAHDGLAVLTWSRGPAEPVPAAAVRSVLAAAVRGSRLVVADLPRRLDPAAAEAATLADRVLLVVPADVRSVVAAARVAHKLRGYTGRLAVVVRGPAPGGLAAEEVADTLGAPLAGRLPADSDLDRAIDQGRLPARTARGPLAAFCESLLDALPARTEAGDG</sequence>
<dbReference type="OrthoDB" id="3252838at2"/>
<reference evidence="2 3" key="1">
    <citation type="submission" date="2018-03" db="EMBL/GenBank/DDBJ databases">
        <title>Genomic Encyclopedia of Archaeal and Bacterial Type Strains, Phase II (KMG-II): from individual species to whole genera.</title>
        <authorList>
            <person name="Goeker M."/>
        </authorList>
    </citation>
    <scope>NUCLEOTIDE SEQUENCE [LARGE SCALE GENOMIC DNA]</scope>
    <source>
        <strain evidence="2 3">DSM 45601</strain>
    </source>
</reference>
<dbReference type="InterPro" id="IPR027417">
    <property type="entry name" value="P-loop_NTPase"/>
</dbReference>
<feature type="domain" description="Rv3660c-like CheY-like N-terminal" evidence="1">
    <location>
        <begin position="14"/>
        <end position="121"/>
    </location>
</feature>
<dbReference type="GO" id="GO:0005524">
    <property type="term" value="F:ATP binding"/>
    <property type="evidence" value="ECO:0007669"/>
    <property type="project" value="TreeGrafter"/>
</dbReference>
<comment type="caution">
    <text evidence="2">The sequence shown here is derived from an EMBL/GenBank/DDBJ whole genome shotgun (WGS) entry which is preliminary data.</text>
</comment>
<dbReference type="InterPro" id="IPR050625">
    <property type="entry name" value="ParA/MinD_ATPase"/>
</dbReference>
<dbReference type="NCBIfam" id="TIGR03815">
    <property type="entry name" value="CpaE_hom_Actino"/>
    <property type="match status" value="1"/>
</dbReference>
<dbReference type="GO" id="GO:0005829">
    <property type="term" value="C:cytosol"/>
    <property type="evidence" value="ECO:0007669"/>
    <property type="project" value="TreeGrafter"/>
</dbReference>
<organism evidence="2 3">
    <name type="scientific">Allonocardiopsis opalescens</name>
    <dbReference type="NCBI Taxonomy" id="1144618"/>
    <lineage>
        <taxon>Bacteria</taxon>
        <taxon>Bacillati</taxon>
        <taxon>Actinomycetota</taxon>
        <taxon>Actinomycetes</taxon>
        <taxon>Streptosporangiales</taxon>
        <taxon>Allonocardiopsis</taxon>
    </lineage>
</organism>
<dbReference type="InterPro" id="IPR022521">
    <property type="entry name" value="Rv3660c"/>
</dbReference>
<evidence type="ECO:0000259" key="1">
    <source>
        <dbReference type="Pfam" id="PF26563"/>
    </source>
</evidence>
<dbReference type="GO" id="GO:0009898">
    <property type="term" value="C:cytoplasmic side of plasma membrane"/>
    <property type="evidence" value="ECO:0007669"/>
    <property type="project" value="TreeGrafter"/>
</dbReference>
<dbReference type="PANTHER" id="PTHR43384">
    <property type="entry name" value="SEPTUM SITE-DETERMINING PROTEIN MIND HOMOLOG, CHLOROPLASTIC-RELATED"/>
    <property type="match status" value="1"/>
</dbReference>
<proteinExistence type="predicted"/>
<dbReference type="EMBL" id="PVZC01000003">
    <property type="protein sequence ID" value="PRX99476.1"/>
    <property type="molecule type" value="Genomic_DNA"/>
</dbReference>
<dbReference type="PANTHER" id="PTHR43384:SF11">
    <property type="entry name" value="SEPTUM SITE DETERMINING PROTEIN"/>
    <property type="match status" value="1"/>
</dbReference>
<dbReference type="GO" id="GO:0016887">
    <property type="term" value="F:ATP hydrolysis activity"/>
    <property type="evidence" value="ECO:0007669"/>
    <property type="project" value="TreeGrafter"/>
</dbReference>
<protein>
    <submittedName>
        <fullName evidence="2">Secretion/DNA translocation related CpaE-like protein</fullName>
    </submittedName>
</protein>
<keyword evidence="3" id="KW-1185">Reference proteome</keyword>
<evidence type="ECO:0000313" key="2">
    <source>
        <dbReference type="EMBL" id="PRX99476.1"/>
    </source>
</evidence>
<dbReference type="GO" id="GO:0051782">
    <property type="term" value="P:negative regulation of cell division"/>
    <property type="evidence" value="ECO:0007669"/>
    <property type="project" value="TreeGrafter"/>
</dbReference>
<dbReference type="InterPro" id="IPR059050">
    <property type="entry name" value="Rv3660c_N"/>
</dbReference>
<dbReference type="Pfam" id="PF26563">
    <property type="entry name" value="Rv3660c_N"/>
    <property type="match status" value="1"/>
</dbReference>
<gene>
    <name evidence="2" type="ORF">CLV72_10372</name>
</gene>
<dbReference type="Proteomes" id="UP000237846">
    <property type="component" value="Unassembled WGS sequence"/>
</dbReference>
<evidence type="ECO:0000313" key="3">
    <source>
        <dbReference type="Proteomes" id="UP000237846"/>
    </source>
</evidence>
<dbReference type="AlphaFoldDB" id="A0A2T0Q6M1"/>